<dbReference type="RefSeq" id="WP_111905888.1">
    <property type="nucleotide sequence ID" value="NZ_QLNP01000105.1"/>
</dbReference>
<dbReference type="GO" id="GO:0071555">
    <property type="term" value="P:cell wall organization"/>
    <property type="evidence" value="ECO:0007669"/>
    <property type="project" value="TreeGrafter"/>
</dbReference>
<dbReference type="Pfam" id="PF00953">
    <property type="entry name" value="Glycos_transf_4"/>
    <property type="match status" value="1"/>
</dbReference>
<feature type="transmembrane region" description="Helical" evidence="8">
    <location>
        <begin position="340"/>
        <end position="361"/>
    </location>
</feature>
<feature type="transmembrane region" description="Helical" evidence="8">
    <location>
        <begin position="230"/>
        <end position="253"/>
    </location>
</feature>
<dbReference type="GO" id="GO:0005886">
    <property type="term" value="C:plasma membrane"/>
    <property type="evidence" value="ECO:0007669"/>
    <property type="project" value="UniProtKB-SubCell"/>
</dbReference>
<reference evidence="9 10" key="1">
    <citation type="submission" date="2018-04" db="EMBL/GenBank/DDBJ databases">
        <title>Bacteria isolated from cave deposits of Manipur.</title>
        <authorList>
            <person name="Sahoo D."/>
            <person name="Sarangthem I."/>
            <person name="Nandeibam J."/>
        </authorList>
    </citation>
    <scope>NUCLEOTIDE SEQUENCE [LARGE SCALE GENOMIC DNA]</scope>
    <source>
        <strain evidence="10">mrc11</strain>
    </source>
</reference>
<feature type="transmembrane region" description="Helical" evidence="8">
    <location>
        <begin position="315"/>
        <end position="333"/>
    </location>
</feature>
<evidence type="ECO:0000256" key="2">
    <source>
        <dbReference type="ARBA" id="ARBA00022475"/>
    </source>
</evidence>
<evidence type="ECO:0000256" key="8">
    <source>
        <dbReference type="SAM" id="Phobius"/>
    </source>
</evidence>
<dbReference type="AlphaFoldDB" id="A0A328HCN5"/>
<feature type="transmembrane region" description="Helical" evidence="8">
    <location>
        <begin position="167"/>
        <end position="186"/>
    </location>
</feature>
<sequence length="375" mass="40127">MIMYLSMMLTAALVSYGATWGARLIGNRLELFAPIRSRDMHSSPVSRLGGLGIFAGVLVALAVASQSFFVKDIFRNNGAPWGVLAGAGVIVLVGVADDLLDLRWWVKLIGQSLAALVVAVWGVRMTIIPFIPEPIRFDSDPINIILTTGLIVVTMNAFNFIDGLDGLAAGVAIIGGSAFFLTAYWVHRNAPILDRSDLATLLTAVLVGSCLGFLPHNWFPSKIFMGDSGAMLIGLLMASAGVVSTGQITSGLYDRVNGIPTIIPILLPFAVLFLPLLDLCLAVVRRTAVGRSPWSADRGHLHHKLMDIGYSHRTAVMLLYLWAAVLSFGGLAFAVYPWQVVLAAMVAATLIMGLVTAWPYLSRRGDDAGVGPTPQ</sequence>
<keyword evidence="7" id="KW-0460">Magnesium</keyword>
<dbReference type="OrthoDB" id="9783652at2"/>
<comment type="caution">
    <text evidence="9">The sequence shown here is derived from an EMBL/GenBank/DDBJ whole genome shotgun (WGS) entry which is preliminary data.</text>
</comment>
<comment type="subcellular location">
    <subcellularLocation>
        <location evidence="1">Cell membrane</location>
        <topology evidence="1">Multi-pass membrane protein</topology>
    </subcellularLocation>
</comment>
<dbReference type="GO" id="GO:0044038">
    <property type="term" value="P:cell wall macromolecule biosynthetic process"/>
    <property type="evidence" value="ECO:0007669"/>
    <property type="project" value="TreeGrafter"/>
</dbReference>
<feature type="transmembrane region" description="Helical" evidence="8">
    <location>
        <begin position="142"/>
        <end position="161"/>
    </location>
</feature>
<evidence type="ECO:0000256" key="6">
    <source>
        <dbReference type="ARBA" id="ARBA00023136"/>
    </source>
</evidence>
<dbReference type="PANTHER" id="PTHR22926:SF3">
    <property type="entry name" value="UNDECAPRENYL-PHOSPHATE ALPHA-N-ACETYLGLUCOSAMINYL 1-PHOSPHATE TRANSFERASE"/>
    <property type="match status" value="1"/>
</dbReference>
<organism evidence="9 10">
    <name type="scientific">Arthrobacter globiformis</name>
    <dbReference type="NCBI Taxonomy" id="1665"/>
    <lineage>
        <taxon>Bacteria</taxon>
        <taxon>Bacillati</taxon>
        <taxon>Actinomycetota</taxon>
        <taxon>Actinomycetes</taxon>
        <taxon>Micrococcales</taxon>
        <taxon>Micrococcaceae</taxon>
        <taxon>Arthrobacter</taxon>
    </lineage>
</organism>
<keyword evidence="5 8" id="KW-1133">Transmembrane helix</keyword>
<dbReference type="GO" id="GO:0009103">
    <property type="term" value="P:lipopolysaccharide biosynthetic process"/>
    <property type="evidence" value="ECO:0007669"/>
    <property type="project" value="TreeGrafter"/>
</dbReference>
<feature type="transmembrane region" description="Helical" evidence="8">
    <location>
        <begin position="45"/>
        <end position="65"/>
    </location>
</feature>
<name>A0A328HCN5_ARTGO</name>
<evidence type="ECO:0000256" key="3">
    <source>
        <dbReference type="ARBA" id="ARBA00022679"/>
    </source>
</evidence>
<keyword evidence="7" id="KW-0479">Metal-binding</keyword>
<feature type="binding site" evidence="7">
    <location>
        <position position="227"/>
    </location>
    <ligand>
        <name>Mg(2+)</name>
        <dbReference type="ChEBI" id="CHEBI:18420"/>
    </ligand>
</feature>
<evidence type="ECO:0000256" key="7">
    <source>
        <dbReference type="PIRSR" id="PIRSR600715-1"/>
    </source>
</evidence>
<dbReference type="PROSITE" id="PS01348">
    <property type="entry name" value="MRAY_2"/>
    <property type="match status" value="1"/>
</dbReference>
<dbReference type="InterPro" id="IPR000715">
    <property type="entry name" value="Glycosyl_transferase_4"/>
</dbReference>
<keyword evidence="2" id="KW-1003">Cell membrane</keyword>
<keyword evidence="4 8" id="KW-0812">Transmembrane</keyword>
<accession>A0A328HCN5</accession>
<dbReference type="EMBL" id="QLNP01000105">
    <property type="protein sequence ID" value="RAM35215.1"/>
    <property type="molecule type" value="Genomic_DNA"/>
</dbReference>
<evidence type="ECO:0000256" key="1">
    <source>
        <dbReference type="ARBA" id="ARBA00004651"/>
    </source>
</evidence>
<comment type="cofactor">
    <cofactor evidence="7">
        <name>Mg(2+)</name>
        <dbReference type="ChEBI" id="CHEBI:18420"/>
    </cofactor>
</comment>
<evidence type="ECO:0000256" key="4">
    <source>
        <dbReference type="ARBA" id="ARBA00022692"/>
    </source>
</evidence>
<proteinExistence type="predicted"/>
<dbReference type="CDD" id="cd06853">
    <property type="entry name" value="GT_WecA_like"/>
    <property type="match status" value="1"/>
</dbReference>
<evidence type="ECO:0000256" key="5">
    <source>
        <dbReference type="ARBA" id="ARBA00022989"/>
    </source>
</evidence>
<feature type="transmembrane region" description="Helical" evidence="8">
    <location>
        <begin position="108"/>
        <end position="130"/>
    </location>
</feature>
<feature type="transmembrane region" description="Helical" evidence="8">
    <location>
        <begin position="265"/>
        <end position="284"/>
    </location>
</feature>
<dbReference type="PANTHER" id="PTHR22926">
    <property type="entry name" value="PHOSPHO-N-ACETYLMURAMOYL-PENTAPEPTIDE-TRANSFERASE"/>
    <property type="match status" value="1"/>
</dbReference>
<keyword evidence="3 9" id="KW-0808">Transferase</keyword>
<dbReference type="GO" id="GO:0046872">
    <property type="term" value="F:metal ion binding"/>
    <property type="evidence" value="ECO:0007669"/>
    <property type="project" value="UniProtKB-KW"/>
</dbReference>
<dbReference type="Proteomes" id="UP000249166">
    <property type="component" value="Unassembled WGS sequence"/>
</dbReference>
<dbReference type="InterPro" id="IPR018480">
    <property type="entry name" value="PNAcMuramoyl-5peptid_Trfase_CS"/>
</dbReference>
<evidence type="ECO:0000313" key="9">
    <source>
        <dbReference type="EMBL" id="RAM35215.1"/>
    </source>
</evidence>
<evidence type="ECO:0000313" key="10">
    <source>
        <dbReference type="Proteomes" id="UP000249166"/>
    </source>
</evidence>
<feature type="transmembrane region" description="Helical" evidence="8">
    <location>
        <begin position="77"/>
        <end position="96"/>
    </location>
</feature>
<dbReference type="GO" id="GO:0016780">
    <property type="term" value="F:phosphotransferase activity, for other substituted phosphate groups"/>
    <property type="evidence" value="ECO:0007669"/>
    <property type="project" value="InterPro"/>
</dbReference>
<feature type="transmembrane region" description="Helical" evidence="8">
    <location>
        <begin position="198"/>
        <end position="218"/>
    </location>
</feature>
<feature type="binding site" evidence="7">
    <location>
        <position position="159"/>
    </location>
    <ligand>
        <name>Mg(2+)</name>
        <dbReference type="ChEBI" id="CHEBI:18420"/>
    </ligand>
</feature>
<gene>
    <name evidence="9" type="ORF">DBZ45_21800</name>
</gene>
<protein>
    <submittedName>
        <fullName evidence="9">Undecaprenyl/decaprenyl-phosphate alpha-N-acetylglucosaminyl 1-phosphate transferase</fullName>
    </submittedName>
</protein>
<keyword evidence="6 8" id="KW-0472">Membrane</keyword>